<sequence>MKYLRLALAAALALGVALPDVASADRGRIARHHSHSRLGVHIGIPLFWGWPGPYYGYPYRYYEPYPYVYPPYYAYPPIVSAPSSPPTYIEREDDDADGNGKSAGNYWYYCDRPEGYYPYVKECPGGWERVAPRPSR</sequence>
<evidence type="ECO:0000256" key="1">
    <source>
        <dbReference type="SAM" id="SignalP"/>
    </source>
</evidence>
<evidence type="ECO:0008006" key="4">
    <source>
        <dbReference type="Google" id="ProtNLM"/>
    </source>
</evidence>
<evidence type="ECO:0000313" key="3">
    <source>
        <dbReference type="Proteomes" id="UP000652074"/>
    </source>
</evidence>
<gene>
    <name evidence="2" type="ORF">GPA26_18320</name>
</gene>
<accession>A0ABX1MWT5</accession>
<protein>
    <recommendedName>
        <fullName evidence="4">Proline-rich region</fullName>
    </recommendedName>
</protein>
<keyword evidence="1" id="KW-0732">Signal</keyword>
<feature type="signal peptide" evidence="1">
    <location>
        <begin position="1"/>
        <end position="24"/>
    </location>
</feature>
<name>A0ABX1MWT5_9RHOO</name>
<dbReference type="EMBL" id="WTVR01000042">
    <property type="protein sequence ID" value="NMF90429.1"/>
    <property type="molecule type" value="Genomic_DNA"/>
</dbReference>
<dbReference type="RefSeq" id="WP_169207770.1">
    <property type="nucleotide sequence ID" value="NZ_CP059560.1"/>
</dbReference>
<evidence type="ECO:0000313" key="2">
    <source>
        <dbReference type="EMBL" id="NMF90429.1"/>
    </source>
</evidence>
<keyword evidence="3" id="KW-1185">Reference proteome</keyword>
<reference evidence="2 3" key="1">
    <citation type="submission" date="2019-12" db="EMBL/GenBank/DDBJ databases">
        <title>Comparative genomics gives insights into the taxonomy of the Azoarcus-Aromatoleum group and reveals separate origins of nif in the plant-associated Azoarcus and non-plant-associated Aromatoleum sub-groups.</title>
        <authorList>
            <person name="Lafos M."/>
            <person name="Maluk M."/>
            <person name="Batista M."/>
            <person name="Junghare M."/>
            <person name="Carmona M."/>
            <person name="Faoro H."/>
            <person name="Cruz L.M."/>
            <person name="Battistoni F."/>
            <person name="De Souza E."/>
            <person name="Pedrosa F."/>
            <person name="Chen W.-M."/>
            <person name="Poole P.S."/>
            <person name="Dixon R.A."/>
            <person name="James E.K."/>
        </authorList>
    </citation>
    <scope>NUCLEOTIDE SEQUENCE [LARGE SCALE GENOMIC DNA]</scope>
    <source>
        <strain evidence="2 3">ToN1</strain>
    </source>
</reference>
<comment type="caution">
    <text evidence="2">The sequence shown here is derived from an EMBL/GenBank/DDBJ whole genome shotgun (WGS) entry which is preliminary data.</text>
</comment>
<organism evidence="2 3">
    <name type="scientific">Aromatoleum petrolei</name>
    <dbReference type="NCBI Taxonomy" id="76116"/>
    <lineage>
        <taxon>Bacteria</taxon>
        <taxon>Pseudomonadati</taxon>
        <taxon>Pseudomonadota</taxon>
        <taxon>Betaproteobacteria</taxon>
        <taxon>Rhodocyclales</taxon>
        <taxon>Rhodocyclaceae</taxon>
        <taxon>Aromatoleum</taxon>
    </lineage>
</organism>
<feature type="chain" id="PRO_5046482637" description="Proline-rich region" evidence="1">
    <location>
        <begin position="25"/>
        <end position="136"/>
    </location>
</feature>
<proteinExistence type="predicted"/>
<dbReference type="Proteomes" id="UP000652074">
    <property type="component" value="Unassembled WGS sequence"/>
</dbReference>